<dbReference type="GO" id="GO:0043175">
    <property type="term" value="F:RNA polymerase core enzyme binding"/>
    <property type="evidence" value="ECO:0007669"/>
    <property type="project" value="UniProtKB-UniRule"/>
</dbReference>
<keyword evidence="5 12" id="KW-0378">Hydrolase</keyword>
<dbReference type="STRING" id="42251.A0A2T6ZID4"/>
<evidence type="ECO:0000256" key="9">
    <source>
        <dbReference type="ARBA" id="ARBA00047761"/>
    </source>
</evidence>
<gene>
    <name evidence="15" type="ORF">B9Z19DRAFT_1131572</name>
</gene>
<evidence type="ECO:0000313" key="16">
    <source>
        <dbReference type="Proteomes" id="UP000244722"/>
    </source>
</evidence>
<keyword evidence="6 12" id="KW-0862">Zinc</keyword>
<keyword evidence="16" id="KW-1185">Reference proteome</keyword>
<evidence type="ECO:0000256" key="1">
    <source>
        <dbReference type="ARBA" id="ARBA00004123"/>
    </source>
</evidence>
<dbReference type="InterPro" id="IPR039693">
    <property type="entry name" value="Rtr1/RPAP2"/>
</dbReference>
<dbReference type="EC" id="3.1.3.16" evidence="12"/>
<keyword evidence="8 12" id="KW-0539">Nucleus</keyword>
<comment type="similarity">
    <text evidence="2 11 12">Belongs to the RPAP2 family.</text>
</comment>
<evidence type="ECO:0000313" key="15">
    <source>
        <dbReference type="EMBL" id="PUU75255.1"/>
    </source>
</evidence>
<protein>
    <recommendedName>
        <fullName evidence="12">RNA polymerase II subunit B1 CTD phosphatase RPAP2 homolog</fullName>
        <ecNumber evidence="12">3.1.3.16</ecNumber>
    </recommendedName>
</protein>
<dbReference type="GO" id="GO:0005634">
    <property type="term" value="C:nucleus"/>
    <property type="evidence" value="ECO:0007669"/>
    <property type="project" value="UniProtKB-SubCell"/>
</dbReference>
<feature type="region of interest" description="Disordered" evidence="13">
    <location>
        <begin position="257"/>
        <end position="281"/>
    </location>
</feature>
<dbReference type="PANTHER" id="PTHR14732">
    <property type="entry name" value="RNA POLYMERASE II SUBUNIT B1 CTD PHOSPHATASE RPAP2-RELATED"/>
    <property type="match status" value="1"/>
</dbReference>
<evidence type="ECO:0000256" key="10">
    <source>
        <dbReference type="ARBA" id="ARBA00048336"/>
    </source>
</evidence>
<comment type="function">
    <text evidence="12">Putative RNA polymerase II subunit B1 C-terminal domain (CTD) phosphatase involved in RNA polymerase II transcription regulation.</text>
</comment>
<comment type="subcellular location">
    <subcellularLocation>
        <location evidence="1 12">Nucleus</location>
    </subcellularLocation>
</comment>
<evidence type="ECO:0000256" key="3">
    <source>
        <dbReference type="ARBA" id="ARBA00022723"/>
    </source>
</evidence>
<feature type="domain" description="RTR1-type" evidence="14">
    <location>
        <begin position="90"/>
        <end position="179"/>
    </location>
</feature>
<keyword evidence="4 12" id="KW-0863">Zinc-finger</keyword>
<dbReference type="InterPro" id="IPR038534">
    <property type="entry name" value="Rtr1/RPAP2_sf"/>
</dbReference>
<evidence type="ECO:0000256" key="12">
    <source>
        <dbReference type="RuleBase" id="RU367080"/>
    </source>
</evidence>
<evidence type="ECO:0000256" key="4">
    <source>
        <dbReference type="ARBA" id="ARBA00022771"/>
    </source>
</evidence>
<dbReference type="EMBL" id="NESQ01000239">
    <property type="protein sequence ID" value="PUU75255.1"/>
    <property type="molecule type" value="Genomic_DNA"/>
</dbReference>
<accession>A0A2T6ZID4</accession>
<evidence type="ECO:0000256" key="5">
    <source>
        <dbReference type="ARBA" id="ARBA00022801"/>
    </source>
</evidence>
<comment type="caution">
    <text evidence="15">The sequence shown here is derived from an EMBL/GenBank/DDBJ whole genome shotgun (WGS) entry which is preliminary data.</text>
</comment>
<evidence type="ECO:0000256" key="13">
    <source>
        <dbReference type="SAM" id="MobiDB-lite"/>
    </source>
</evidence>
<dbReference type="Proteomes" id="UP000244722">
    <property type="component" value="Unassembled WGS sequence"/>
</dbReference>
<keyword evidence="7 12" id="KW-0904">Protein phosphatase</keyword>
<organism evidence="15 16">
    <name type="scientific">Tuber borchii</name>
    <name type="common">White truffle</name>
    <dbReference type="NCBI Taxonomy" id="42251"/>
    <lineage>
        <taxon>Eukaryota</taxon>
        <taxon>Fungi</taxon>
        <taxon>Dikarya</taxon>
        <taxon>Ascomycota</taxon>
        <taxon>Pezizomycotina</taxon>
        <taxon>Pezizomycetes</taxon>
        <taxon>Pezizales</taxon>
        <taxon>Tuberaceae</taxon>
        <taxon>Tuber</taxon>
    </lineage>
</organism>
<evidence type="ECO:0000256" key="8">
    <source>
        <dbReference type="ARBA" id="ARBA00023242"/>
    </source>
</evidence>
<evidence type="ECO:0000256" key="2">
    <source>
        <dbReference type="ARBA" id="ARBA00005676"/>
    </source>
</evidence>
<dbReference type="PANTHER" id="PTHR14732:SF0">
    <property type="entry name" value="RNA POLYMERASE II SUBUNIT B1 CTD PHOSPHATASE RPAP2-RELATED"/>
    <property type="match status" value="1"/>
</dbReference>
<dbReference type="GO" id="GO:0005737">
    <property type="term" value="C:cytoplasm"/>
    <property type="evidence" value="ECO:0007669"/>
    <property type="project" value="TreeGrafter"/>
</dbReference>
<comment type="catalytic activity">
    <reaction evidence="9 12">
        <text>O-phospho-L-seryl-[protein] + H2O = L-seryl-[protein] + phosphate</text>
        <dbReference type="Rhea" id="RHEA:20629"/>
        <dbReference type="Rhea" id="RHEA-COMP:9863"/>
        <dbReference type="Rhea" id="RHEA-COMP:11604"/>
        <dbReference type="ChEBI" id="CHEBI:15377"/>
        <dbReference type="ChEBI" id="CHEBI:29999"/>
        <dbReference type="ChEBI" id="CHEBI:43474"/>
        <dbReference type="ChEBI" id="CHEBI:83421"/>
        <dbReference type="EC" id="3.1.3.16"/>
    </reaction>
</comment>
<proteinExistence type="inferred from homology"/>
<name>A0A2T6ZID4_TUBBO</name>
<dbReference type="PROSITE" id="PS51479">
    <property type="entry name" value="ZF_RTR1"/>
    <property type="match status" value="1"/>
</dbReference>
<keyword evidence="3 12" id="KW-0479">Metal-binding</keyword>
<dbReference type="Gene3D" id="1.25.40.820">
    <property type="match status" value="1"/>
</dbReference>
<evidence type="ECO:0000256" key="6">
    <source>
        <dbReference type="ARBA" id="ARBA00022833"/>
    </source>
</evidence>
<dbReference type="Pfam" id="PF04181">
    <property type="entry name" value="RPAP2_Rtr1"/>
    <property type="match status" value="1"/>
</dbReference>
<reference evidence="15 16" key="1">
    <citation type="submission" date="2017-04" db="EMBL/GenBank/DDBJ databases">
        <title>Draft genome sequence of Tuber borchii Vittad., a whitish edible truffle.</title>
        <authorList>
            <consortium name="DOE Joint Genome Institute"/>
            <person name="Murat C."/>
            <person name="Kuo A."/>
            <person name="Barry K.W."/>
            <person name="Clum A."/>
            <person name="Dockter R.B."/>
            <person name="Fauchery L."/>
            <person name="Iotti M."/>
            <person name="Kohler A."/>
            <person name="Labutti K."/>
            <person name="Lindquist E.A."/>
            <person name="Lipzen A."/>
            <person name="Ohm R.A."/>
            <person name="Wang M."/>
            <person name="Grigoriev I.V."/>
            <person name="Zambonelli A."/>
            <person name="Martin F.M."/>
        </authorList>
    </citation>
    <scope>NUCLEOTIDE SEQUENCE [LARGE SCALE GENOMIC DNA]</scope>
    <source>
        <strain evidence="15 16">Tbo3840</strain>
    </source>
</reference>
<dbReference type="GO" id="GO:0008420">
    <property type="term" value="F:RNA polymerase II CTD heptapeptide repeat phosphatase activity"/>
    <property type="evidence" value="ECO:0007669"/>
    <property type="project" value="UniProtKB-UniRule"/>
</dbReference>
<dbReference type="OrthoDB" id="2590500at2759"/>
<comment type="catalytic activity">
    <reaction evidence="10 12">
        <text>O-phospho-L-threonyl-[protein] + H2O = L-threonyl-[protein] + phosphate</text>
        <dbReference type="Rhea" id="RHEA:47004"/>
        <dbReference type="Rhea" id="RHEA-COMP:11060"/>
        <dbReference type="Rhea" id="RHEA-COMP:11605"/>
        <dbReference type="ChEBI" id="CHEBI:15377"/>
        <dbReference type="ChEBI" id="CHEBI:30013"/>
        <dbReference type="ChEBI" id="CHEBI:43474"/>
        <dbReference type="ChEBI" id="CHEBI:61977"/>
        <dbReference type="EC" id="3.1.3.16"/>
    </reaction>
</comment>
<dbReference type="InterPro" id="IPR007308">
    <property type="entry name" value="Rtr1/RPAP2_dom"/>
</dbReference>
<evidence type="ECO:0000256" key="11">
    <source>
        <dbReference type="PROSITE-ProRule" id="PRU00812"/>
    </source>
</evidence>
<evidence type="ECO:0000256" key="7">
    <source>
        <dbReference type="ARBA" id="ARBA00022912"/>
    </source>
</evidence>
<dbReference type="AlphaFoldDB" id="A0A2T6ZID4"/>
<dbReference type="GO" id="GO:0008270">
    <property type="term" value="F:zinc ion binding"/>
    <property type="evidence" value="ECO:0007669"/>
    <property type="project" value="UniProtKB-KW"/>
</dbReference>
<evidence type="ECO:0000259" key="14">
    <source>
        <dbReference type="PROSITE" id="PS51479"/>
    </source>
</evidence>
<sequence>MATQQPKSILKKTQQPSSTTATLVNNTIVSTGAPTSQSKPLPTPEEARAIALSHAHSIQIRKVLELSILTSLEKLVDFPLPESTPTDLKCHLRYFQPSDFDSLMQERGICDKCSYPLCPNPRKRLAGGGKSTYALVDKGKKTMRFVEKEKLERFCSDICARQGLWLRVQLNTEPAWTRAEIINDAQVDDKGAVSGLDLAGEKWRCGVGARILLLEEAEEQRRQAKWNNTKEADIERLAEELMEVGISLDKETRELKQNDPLSVDVKERKNEGSTAKPPELILTDENGDRARAIEGYTPKIGPVYTQKISMEGGNSCKLEFISGL</sequence>